<protein>
    <recommendedName>
        <fullName evidence="1">Mon2/Sec7/BIG1-like HDS domain-containing protein</fullName>
    </recommendedName>
</protein>
<reference evidence="2 3" key="1">
    <citation type="submission" date="2018-08" db="EMBL/GenBank/DDBJ databases">
        <title>Aphanomyces genome sequencing and annotation.</title>
        <authorList>
            <person name="Minardi D."/>
            <person name="Oidtmann B."/>
            <person name="Van Der Giezen M."/>
            <person name="Studholme D.J."/>
        </authorList>
    </citation>
    <scope>NUCLEOTIDE SEQUENCE [LARGE SCALE GENOMIC DNA]</scope>
    <source>
        <strain evidence="2 3">D2</strain>
    </source>
</reference>
<dbReference type="PANTHER" id="PTHR10663:SF375">
    <property type="entry name" value="LD29171P"/>
    <property type="match status" value="1"/>
</dbReference>
<dbReference type="AlphaFoldDB" id="A0A397DI94"/>
<comment type="caution">
    <text evidence="2">The sequence shown here is derived from an EMBL/GenBank/DDBJ whole genome shotgun (WGS) entry which is preliminary data.</text>
</comment>
<evidence type="ECO:0000313" key="3">
    <source>
        <dbReference type="Proteomes" id="UP000266643"/>
    </source>
</evidence>
<evidence type="ECO:0000259" key="1">
    <source>
        <dbReference type="Pfam" id="PF09324"/>
    </source>
</evidence>
<dbReference type="Pfam" id="PF09324">
    <property type="entry name" value="Sec7-like_HDS"/>
    <property type="match status" value="1"/>
</dbReference>
<dbReference type="VEuPathDB" id="FungiDB:H257_16094"/>
<evidence type="ECO:0000313" key="2">
    <source>
        <dbReference type="EMBL" id="RHY63156.1"/>
    </source>
</evidence>
<gene>
    <name evidence="2" type="ORF">DYB30_011582</name>
</gene>
<sequence length="189" mass="21202">IGCHDNLGIAMYAIDSLKQLSMKFLEKDELRDFNFQRLFLTPFEIIMANAVATEIRELVLRVAAETFDAAAHDARVVLMGFMLAKTIVHSHFDRVVAVFVDVVECILAFALCGSLPSLSSGELLQMSLDAISELLKRWLVRESEDELAVAAATSYETLLIEHGHQFPPPIWELVTAELIAIQDHLLPHW</sequence>
<feature type="domain" description="Mon2/Sec7/BIG1-like HDS" evidence="1">
    <location>
        <begin position="23"/>
        <end position="63"/>
    </location>
</feature>
<dbReference type="InterPro" id="IPR015403">
    <property type="entry name" value="Mon2/Sec7/BIG1-like_HDS"/>
</dbReference>
<organism evidence="2 3">
    <name type="scientific">Aphanomyces astaci</name>
    <name type="common">Crayfish plague agent</name>
    <dbReference type="NCBI Taxonomy" id="112090"/>
    <lineage>
        <taxon>Eukaryota</taxon>
        <taxon>Sar</taxon>
        <taxon>Stramenopiles</taxon>
        <taxon>Oomycota</taxon>
        <taxon>Saprolegniomycetes</taxon>
        <taxon>Saprolegniales</taxon>
        <taxon>Verrucalvaceae</taxon>
        <taxon>Aphanomyces</taxon>
    </lineage>
</organism>
<name>A0A397DI94_APHAT</name>
<proteinExistence type="predicted"/>
<dbReference type="Proteomes" id="UP000266643">
    <property type="component" value="Unassembled WGS sequence"/>
</dbReference>
<dbReference type="EMBL" id="QUTD01005246">
    <property type="protein sequence ID" value="RHY63156.1"/>
    <property type="molecule type" value="Genomic_DNA"/>
</dbReference>
<accession>A0A397DI94</accession>
<feature type="non-terminal residue" evidence="2">
    <location>
        <position position="1"/>
    </location>
</feature>
<dbReference type="PANTHER" id="PTHR10663">
    <property type="entry name" value="GUANYL-NUCLEOTIDE EXCHANGE FACTOR"/>
    <property type="match status" value="1"/>
</dbReference>